<reference evidence="2" key="1">
    <citation type="journal article" date="2020" name="Stud. Mycol.">
        <title>101 Dothideomycetes genomes: a test case for predicting lifestyles and emergence of pathogens.</title>
        <authorList>
            <person name="Haridas S."/>
            <person name="Albert R."/>
            <person name="Binder M."/>
            <person name="Bloem J."/>
            <person name="Labutti K."/>
            <person name="Salamov A."/>
            <person name="Andreopoulos B."/>
            <person name="Baker S."/>
            <person name="Barry K."/>
            <person name="Bills G."/>
            <person name="Bluhm B."/>
            <person name="Cannon C."/>
            <person name="Castanera R."/>
            <person name="Culley D."/>
            <person name="Daum C."/>
            <person name="Ezra D."/>
            <person name="Gonzalez J."/>
            <person name="Henrissat B."/>
            <person name="Kuo A."/>
            <person name="Liang C."/>
            <person name="Lipzen A."/>
            <person name="Lutzoni F."/>
            <person name="Magnuson J."/>
            <person name="Mondo S."/>
            <person name="Nolan M."/>
            <person name="Ohm R."/>
            <person name="Pangilinan J."/>
            <person name="Park H.-J."/>
            <person name="Ramirez L."/>
            <person name="Alfaro M."/>
            <person name="Sun H."/>
            <person name="Tritt A."/>
            <person name="Yoshinaga Y."/>
            <person name="Zwiers L.-H."/>
            <person name="Turgeon B."/>
            <person name="Goodwin S."/>
            <person name="Spatafora J."/>
            <person name="Crous P."/>
            <person name="Grigoriev I."/>
        </authorList>
    </citation>
    <scope>NUCLEOTIDE SEQUENCE</scope>
    <source>
        <strain evidence="2">ATCC 16933</strain>
    </source>
</reference>
<name>A0A6A6NTI4_9PEZI</name>
<dbReference type="AlphaFoldDB" id="A0A6A6NTI4"/>
<protein>
    <submittedName>
        <fullName evidence="2">Uncharacterized protein</fullName>
    </submittedName>
</protein>
<evidence type="ECO:0000313" key="2">
    <source>
        <dbReference type="EMBL" id="KAF2455080.1"/>
    </source>
</evidence>
<gene>
    <name evidence="2" type="ORF">BDY21DRAFT_351118</name>
</gene>
<dbReference type="Proteomes" id="UP000799766">
    <property type="component" value="Unassembled WGS sequence"/>
</dbReference>
<organism evidence="2 3">
    <name type="scientific">Lineolata rhizophorae</name>
    <dbReference type="NCBI Taxonomy" id="578093"/>
    <lineage>
        <taxon>Eukaryota</taxon>
        <taxon>Fungi</taxon>
        <taxon>Dikarya</taxon>
        <taxon>Ascomycota</taxon>
        <taxon>Pezizomycotina</taxon>
        <taxon>Dothideomycetes</taxon>
        <taxon>Dothideomycetes incertae sedis</taxon>
        <taxon>Lineolatales</taxon>
        <taxon>Lineolataceae</taxon>
        <taxon>Lineolata</taxon>
    </lineage>
</organism>
<proteinExistence type="predicted"/>
<feature type="region of interest" description="Disordered" evidence="1">
    <location>
        <begin position="17"/>
        <end position="41"/>
    </location>
</feature>
<sequence length="182" mass="19399">MGHTGGLIRIIRCVGPPQVAPESRPGGKSELSPGGSLVAEREPRRQRFAGIGSNLPLMIGVLQYVLVRRGGEGKLAEDSGDAGLAPVLALSDPGERRWSCHRAPRREWATRRSGPKRAVLSSSGVAGRRAANLGLRPRRSVVEEGRNCALRVARGALSGSRHPRRVLRCAVLLLPACLLVAT</sequence>
<evidence type="ECO:0000313" key="3">
    <source>
        <dbReference type="Proteomes" id="UP000799766"/>
    </source>
</evidence>
<dbReference type="EMBL" id="MU001688">
    <property type="protein sequence ID" value="KAF2455080.1"/>
    <property type="molecule type" value="Genomic_DNA"/>
</dbReference>
<evidence type="ECO:0000256" key="1">
    <source>
        <dbReference type="SAM" id="MobiDB-lite"/>
    </source>
</evidence>
<keyword evidence="3" id="KW-1185">Reference proteome</keyword>
<accession>A0A6A6NTI4</accession>